<dbReference type="EMBL" id="LAZR01004720">
    <property type="protein sequence ID" value="KKN06172.1"/>
    <property type="molecule type" value="Genomic_DNA"/>
</dbReference>
<proteinExistence type="predicted"/>
<dbReference type="AlphaFoldDB" id="A0A0F9N350"/>
<organism evidence="1">
    <name type="scientific">marine sediment metagenome</name>
    <dbReference type="NCBI Taxonomy" id="412755"/>
    <lineage>
        <taxon>unclassified sequences</taxon>
        <taxon>metagenomes</taxon>
        <taxon>ecological metagenomes</taxon>
    </lineage>
</organism>
<protein>
    <recommendedName>
        <fullName evidence="2">Major tropism determinant N-terminal domain-containing protein</fullName>
    </recommendedName>
</protein>
<sequence length="198" mass="20578">MALTSNIKDGDWVSVRQAAAKLGSIKLGPTSTPTYAGLTLTGLTDTHVLYSNASVLAGDSSFVWDDGAAKALTIGGASVIGLNSVVFQPDTDSTTFLQILDQDGSTPIFNVDSTNEWVGIGRVPTLRALEIEDQNSSFTGMRIIKGSAIGELGCSNNAFVIFGSFSNHPLYVIQNNSVGLGISTSKFVAIGGGITNAE</sequence>
<reference evidence="1" key="1">
    <citation type="journal article" date="2015" name="Nature">
        <title>Complex archaea that bridge the gap between prokaryotes and eukaryotes.</title>
        <authorList>
            <person name="Spang A."/>
            <person name="Saw J.H."/>
            <person name="Jorgensen S.L."/>
            <person name="Zaremba-Niedzwiedzka K."/>
            <person name="Martijn J."/>
            <person name="Lind A.E."/>
            <person name="van Eijk R."/>
            <person name="Schleper C."/>
            <person name="Guy L."/>
            <person name="Ettema T.J."/>
        </authorList>
    </citation>
    <scope>NUCLEOTIDE SEQUENCE</scope>
</reference>
<evidence type="ECO:0000313" key="1">
    <source>
        <dbReference type="EMBL" id="KKN06172.1"/>
    </source>
</evidence>
<name>A0A0F9N350_9ZZZZ</name>
<gene>
    <name evidence="1" type="ORF">LCGC14_1080100</name>
</gene>
<feature type="non-terminal residue" evidence="1">
    <location>
        <position position="198"/>
    </location>
</feature>
<comment type="caution">
    <text evidence="1">The sequence shown here is derived from an EMBL/GenBank/DDBJ whole genome shotgun (WGS) entry which is preliminary data.</text>
</comment>
<evidence type="ECO:0008006" key="2">
    <source>
        <dbReference type="Google" id="ProtNLM"/>
    </source>
</evidence>
<accession>A0A0F9N350</accession>